<dbReference type="GO" id="GO:0010181">
    <property type="term" value="F:FMN binding"/>
    <property type="evidence" value="ECO:0007669"/>
    <property type="project" value="TreeGrafter"/>
</dbReference>
<accession>B0TSY8</accession>
<dbReference type="PANTHER" id="PTHR47307:SF1">
    <property type="entry name" value="GLUTATHIONE-REGULATED POTASSIUM-EFFLUX SYSTEM ANCILLARY PROTEIN KEFG"/>
    <property type="match status" value="1"/>
</dbReference>
<evidence type="ECO:0000313" key="4">
    <source>
        <dbReference type="Proteomes" id="UP000001317"/>
    </source>
</evidence>
<dbReference type="Gene3D" id="3.40.50.360">
    <property type="match status" value="1"/>
</dbReference>
<name>B0TSY8_SHEHH</name>
<dbReference type="EMBL" id="CP000931">
    <property type="protein sequence ID" value="ABZ76549.1"/>
    <property type="molecule type" value="Genomic_DNA"/>
</dbReference>
<evidence type="ECO:0000313" key="3">
    <source>
        <dbReference type="EMBL" id="ABZ76549.1"/>
    </source>
</evidence>
<dbReference type="InterPro" id="IPR029039">
    <property type="entry name" value="Flavoprotein-like_sf"/>
</dbReference>
<dbReference type="GO" id="GO:0009055">
    <property type="term" value="F:electron transfer activity"/>
    <property type="evidence" value="ECO:0007669"/>
    <property type="project" value="TreeGrafter"/>
</dbReference>
<organism evidence="3 4">
    <name type="scientific">Shewanella halifaxensis (strain HAW-EB4)</name>
    <dbReference type="NCBI Taxonomy" id="458817"/>
    <lineage>
        <taxon>Bacteria</taxon>
        <taxon>Pseudomonadati</taxon>
        <taxon>Pseudomonadota</taxon>
        <taxon>Gammaproteobacteria</taxon>
        <taxon>Alteromonadales</taxon>
        <taxon>Shewanellaceae</taxon>
        <taxon>Shewanella</taxon>
    </lineage>
</organism>
<dbReference type="KEGG" id="shl:Shal_1985"/>
<gene>
    <name evidence="3" type="ordered locus">Shal_1985</name>
</gene>
<reference evidence="3" key="1">
    <citation type="submission" date="2008-01" db="EMBL/GenBank/DDBJ databases">
        <title>Complete sequence of Shewanella halifaxensis HAW-EB4.</title>
        <authorList>
            <consortium name="US DOE Joint Genome Institute"/>
            <person name="Copeland A."/>
            <person name="Lucas S."/>
            <person name="Lapidus A."/>
            <person name="Glavina del Rio T."/>
            <person name="Dalin E."/>
            <person name="Tice H."/>
            <person name="Bruce D."/>
            <person name="Goodwin L."/>
            <person name="Pitluck S."/>
            <person name="Sims D."/>
            <person name="Brettin T."/>
            <person name="Detter J.C."/>
            <person name="Han C."/>
            <person name="Kuske C.R."/>
            <person name="Schmutz J."/>
            <person name="Larimer F."/>
            <person name="Land M."/>
            <person name="Hauser L."/>
            <person name="Kyrpides N."/>
            <person name="Kim E."/>
            <person name="Zhao J.-S."/>
            <person name="Richardson P."/>
        </authorList>
    </citation>
    <scope>NUCLEOTIDE SEQUENCE [LARGE SCALE GENOMIC DNA]</scope>
    <source>
        <strain evidence="3">HAW-EB4</strain>
    </source>
</reference>
<feature type="domain" description="Flavodoxin-like fold" evidence="2">
    <location>
        <begin position="9"/>
        <end position="175"/>
    </location>
</feature>
<keyword evidence="4" id="KW-1185">Reference proteome</keyword>
<dbReference type="HOGENOM" id="CLU_058643_0_1_6"/>
<dbReference type="GO" id="GO:0003955">
    <property type="term" value="F:NAD(P)H dehydrogenase (quinone) activity"/>
    <property type="evidence" value="ECO:0007669"/>
    <property type="project" value="TreeGrafter"/>
</dbReference>
<dbReference type="InterPro" id="IPR003680">
    <property type="entry name" value="Flavodoxin_fold"/>
</dbReference>
<protein>
    <submittedName>
        <fullName evidence="3">NAD(P)H dehydrogenase (Quinone)</fullName>
    </submittedName>
</protein>
<dbReference type="SUPFAM" id="SSF52218">
    <property type="entry name" value="Flavoproteins"/>
    <property type="match status" value="1"/>
</dbReference>
<dbReference type="AlphaFoldDB" id="B0TSY8"/>
<proteinExistence type="predicted"/>
<dbReference type="Proteomes" id="UP000001317">
    <property type="component" value="Chromosome"/>
</dbReference>
<evidence type="ECO:0000256" key="1">
    <source>
        <dbReference type="ARBA" id="ARBA00023002"/>
    </source>
</evidence>
<dbReference type="STRING" id="458817.Shal_1985"/>
<evidence type="ECO:0000259" key="2">
    <source>
        <dbReference type="Pfam" id="PF02525"/>
    </source>
</evidence>
<sequence>MISLEIIMKNILVILTHPSIETSTINAALFNSALSISHVTTVDLYKEYSDFKIDTVKEQQRLLAHDVIIFVFPTYWYSTPALLKEWQDSVLEYGFAYGSTGDKLHGKPLICVTSTGSDITSYRNKDTNELMIRDLLLPIERMAEDTGLNFVEPLVLYGARTAVEENRLQPHVDEFVRLLNSYKCI</sequence>
<dbReference type="Pfam" id="PF02525">
    <property type="entry name" value="Flavodoxin_2"/>
    <property type="match status" value="1"/>
</dbReference>
<dbReference type="eggNOG" id="COG2249">
    <property type="taxonomic scope" value="Bacteria"/>
</dbReference>
<keyword evidence="1" id="KW-0560">Oxidoreductase</keyword>
<dbReference type="PANTHER" id="PTHR47307">
    <property type="entry name" value="GLUTATHIONE-REGULATED POTASSIUM-EFFLUX SYSTEM ANCILLARY PROTEIN KEFG"/>
    <property type="match status" value="1"/>
</dbReference>
<dbReference type="InterPro" id="IPR046980">
    <property type="entry name" value="KefG/KefF"/>
</dbReference>
<dbReference type="OrthoDB" id="9798454at2"/>